<feature type="chain" id="PRO_5017739476" description="Peptidase M3A/M3B catalytic domain-containing protein" evidence="9">
    <location>
        <begin position="22"/>
        <end position="740"/>
    </location>
</feature>
<sequence>MKPAFFFPAASCLNPIGLALATILLSACGPATDTTGEAPEASSACTGPLGPGCISDDPVPPFDRIEPGHFLPAMRAATERADARIADIAGNPQPPSFDNTVGALHRSGGEVARIARLWYGLAAIEDSPEIRAVGEAFSRLLGEHERRVLHDRALFERIDRLHAEAVARGLSPQQRRLVAETWRRFRRAGAHLDDDQLEALADIDRRIERLDEQYQRERRGATHRHELLFDDPDRLAGLPASLVEQARQTARDRGHDSGWAFTLHAHSFYPFMRHFPGRTERRRLYEAWMTRYRDVLRSDEDLGRIIDRLARLRAERAALLGFDSHLDALLDDASLPDRQALDHLLERLAAAAGVRAGAELERLRSLARADGIEGELQPWDWWYYRQRLLEDGPGGEPGPWLPLEAAVEGAFGLASELWGLRFRPREDLPAWHPDMKAYEVLDGKGDALGIVYLDPVHRRGKRGGAWTSQYRVQGVEDGRRTLPVLAVVANLPPPSGDRPVLLSVDQVRTLFHEFGHALHGLLSDVEYAALAGTNVPTDFVEFPALMFERWSLAPEIVLDYARHHPGGGTLDRDTAQRLARADRPTPGLETLELIAAIELDLALHGAPRGRVPELEDAEKRIRDELRLPALVSARHHGGGLASVFARRRHGGDFRTLWSELLASDAFTAFEENGIVDRELAERFRAEILARGNSRAPMASWRAFRGRPPEIRYLIEARGLAGASREETPGDQAVEKTPSGE</sequence>
<protein>
    <recommendedName>
        <fullName evidence="10">Peptidase M3A/M3B catalytic domain-containing protein</fullName>
    </recommendedName>
</protein>
<evidence type="ECO:0000256" key="2">
    <source>
        <dbReference type="ARBA" id="ARBA00022670"/>
    </source>
</evidence>
<evidence type="ECO:0000256" key="3">
    <source>
        <dbReference type="ARBA" id="ARBA00022723"/>
    </source>
</evidence>
<dbReference type="GO" id="GO:0004222">
    <property type="term" value="F:metalloendopeptidase activity"/>
    <property type="evidence" value="ECO:0007669"/>
    <property type="project" value="InterPro"/>
</dbReference>
<reference evidence="11 12" key="1">
    <citation type="submission" date="2018-08" db="EMBL/GenBank/DDBJ databases">
        <title>Wenzhouxiangella salilacus sp. nov., a novel bacterium isolated from a saline lake in Xinjiang Province, China.</title>
        <authorList>
            <person name="Han S."/>
        </authorList>
    </citation>
    <scope>NUCLEOTIDE SEQUENCE [LARGE SCALE GENOMIC DNA]</scope>
    <source>
        <strain evidence="11 12">XDB06</strain>
    </source>
</reference>
<dbReference type="InterPro" id="IPR001567">
    <property type="entry name" value="Pept_M3A_M3B_dom"/>
</dbReference>
<evidence type="ECO:0000313" key="11">
    <source>
        <dbReference type="EMBL" id="RFF29434.1"/>
    </source>
</evidence>
<comment type="cofactor">
    <cofactor evidence="7">
        <name>Zn(2+)</name>
        <dbReference type="ChEBI" id="CHEBI:29105"/>
    </cofactor>
    <text evidence="7">Binds 1 zinc ion.</text>
</comment>
<organism evidence="11 12">
    <name type="scientific">Wenzhouxiangella sediminis</name>
    <dbReference type="NCBI Taxonomy" id="1792836"/>
    <lineage>
        <taxon>Bacteria</taxon>
        <taxon>Pseudomonadati</taxon>
        <taxon>Pseudomonadota</taxon>
        <taxon>Gammaproteobacteria</taxon>
        <taxon>Chromatiales</taxon>
        <taxon>Wenzhouxiangellaceae</taxon>
        <taxon>Wenzhouxiangella</taxon>
    </lineage>
</organism>
<dbReference type="InterPro" id="IPR045090">
    <property type="entry name" value="Pept_M3A_M3B"/>
</dbReference>
<keyword evidence="12" id="KW-1185">Reference proteome</keyword>
<dbReference type="CDD" id="cd06456">
    <property type="entry name" value="M3A_DCP"/>
    <property type="match status" value="1"/>
</dbReference>
<comment type="caution">
    <text evidence="11">The sequence shown here is derived from an EMBL/GenBank/DDBJ whole genome shotgun (WGS) entry which is preliminary data.</text>
</comment>
<dbReference type="InterPro" id="IPR034005">
    <property type="entry name" value="M3A_DCP"/>
</dbReference>
<dbReference type="EMBL" id="QUZK01000046">
    <property type="protein sequence ID" value="RFF29434.1"/>
    <property type="molecule type" value="Genomic_DNA"/>
</dbReference>
<accession>A0A3E1K6Y1</accession>
<dbReference type="SUPFAM" id="SSF55486">
    <property type="entry name" value="Metalloproteases ('zincins'), catalytic domain"/>
    <property type="match status" value="1"/>
</dbReference>
<dbReference type="RefSeq" id="WP_116651460.1">
    <property type="nucleotide sequence ID" value="NZ_QUZK01000046.1"/>
</dbReference>
<dbReference type="PANTHER" id="PTHR43660">
    <property type="entry name" value="DIPEPTIDYL CARBOXYPEPTIDASE"/>
    <property type="match status" value="1"/>
</dbReference>
<dbReference type="GO" id="GO:0006508">
    <property type="term" value="P:proteolysis"/>
    <property type="evidence" value="ECO:0007669"/>
    <property type="project" value="UniProtKB-KW"/>
</dbReference>
<evidence type="ECO:0000256" key="8">
    <source>
        <dbReference type="SAM" id="MobiDB-lite"/>
    </source>
</evidence>
<evidence type="ECO:0000256" key="6">
    <source>
        <dbReference type="ARBA" id="ARBA00023049"/>
    </source>
</evidence>
<dbReference type="InterPro" id="IPR024079">
    <property type="entry name" value="MetalloPept_cat_dom_sf"/>
</dbReference>
<gene>
    <name evidence="11" type="ORF">DZC52_12360</name>
</gene>
<feature type="domain" description="Peptidase M3A/M3B catalytic" evidence="10">
    <location>
        <begin position="271"/>
        <end position="718"/>
    </location>
</feature>
<proteinExistence type="inferred from homology"/>
<dbReference type="Proteomes" id="UP000260351">
    <property type="component" value="Unassembled WGS sequence"/>
</dbReference>
<dbReference type="PANTHER" id="PTHR43660:SF1">
    <property type="entry name" value="DIPEPTIDYL CARBOXYPEPTIDASE"/>
    <property type="match status" value="1"/>
</dbReference>
<dbReference type="GO" id="GO:0005829">
    <property type="term" value="C:cytosol"/>
    <property type="evidence" value="ECO:0007669"/>
    <property type="project" value="TreeGrafter"/>
</dbReference>
<keyword evidence="3 7" id="KW-0479">Metal-binding</keyword>
<dbReference type="GO" id="GO:0004180">
    <property type="term" value="F:carboxypeptidase activity"/>
    <property type="evidence" value="ECO:0007669"/>
    <property type="project" value="TreeGrafter"/>
</dbReference>
<dbReference type="Pfam" id="PF01432">
    <property type="entry name" value="Peptidase_M3"/>
    <property type="match status" value="1"/>
</dbReference>
<comment type="similarity">
    <text evidence="1 7">Belongs to the peptidase M3 family.</text>
</comment>
<dbReference type="PROSITE" id="PS51257">
    <property type="entry name" value="PROKAR_LIPOPROTEIN"/>
    <property type="match status" value="1"/>
</dbReference>
<evidence type="ECO:0000259" key="10">
    <source>
        <dbReference type="Pfam" id="PF01432"/>
    </source>
</evidence>
<dbReference type="InterPro" id="IPR024077">
    <property type="entry name" value="Neurolysin/TOP_dom2"/>
</dbReference>
<dbReference type="AlphaFoldDB" id="A0A3E1K6Y1"/>
<dbReference type="Gene3D" id="1.10.1370.10">
    <property type="entry name" value="Neurolysin, domain 3"/>
    <property type="match status" value="1"/>
</dbReference>
<dbReference type="Gene3D" id="3.40.390.10">
    <property type="entry name" value="Collagenase (Catalytic Domain)"/>
    <property type="match status" value="1"/>
</dbReference>
<evidence type="ECO:0000256" key="7">
    <source>
        <dbReference type="RuleBase" id="RU003435"/>
    </source>
</evidence>
<feature type="signal peptide" evidence="9">
    <location>
        <begin position="1"/>
        <end position="21"/>
    </location>
</feature>
<dbReference type="OrthoDB" id="5800907at2"/>
<evidence type="ECO:0000313" key="12">
    <source>
        <dbReference type="Proteomes" id="UP000260351"/>
    </source>
</evidence>
<evidence type="ECO:0000256" key="9">
    <source>
        <dbReference type="SAM" id="SignalP"/>
    </source>
</evidence>
<keyword evidence="2 7" id="KW-0645">Protease</keyword>
<keyword evidence="4 7" id="KW-0378">Hydrolase</keyword>
<evidence type="ECO:0000256" key="4">
    <source>
        <dbReference type="ARBA" id="ARBA00022801"/>
    </source>
</evidence>
<keyword evidence="6 7" id="KW-0482">Metalloprotease</keyword>
<dbReference type="GO" id="GO:0046872">
    <property type="term" value="F:metal ion binding"/>
    <property type="evidence" value="ECO:0007669"/>
    <property type="project" value="UniProtKB-UniRule"/>
</dbReference>
<name>A0A3E1K6Y1_9GAMM</name>
<evidence type="ECO:0000256" key="1">
    <source>
        <dbReference type="ARBA" id="ARBA00006040"/>
    </source>
</evidence>
<evidence type="ECO:0000256" key="5">
    <source>
        <dbReference type="ARBA" id="ARBA00022833"/>
    </source>
</evidence>
<dbReference type="FunFam" id="3.40.390.10:FF:000009">
    <property type="entry name" value="Oligopeptidase A"/>
    <property type="match status" value="1"/>
</dbReference>
<keyword evidence="5 7" id="KW-0862">Zinc</keyword>
<keyword evidence="9" id="KW-0732">Signal</keyword>
<feature type="region of interest" description="Disordered" evidence="8">
    <location>
        <begin position="720"/>
        <end position="740"/>
    </location>
</feature>